<sequence length="250" mass="27665">MRDVELQLPSVPMAENWNLETLKALRSAVYRRDRGDVADLIRGHPVGDVLQTIGDVAVIAVEDGAPGWPELAAQCIAALRDRGWAGDVDLADQLDAASAATPPALRSLPVELEELCSILEGDLMNSGGMIDLRTGQTWPDVVLEDSGEEVFDEDELEDSTRWLHVESIGSRDGYRDMVDFAGTITDPRLAGQLDVALDGRGAFRRFKNVLSEAPEEFTRFMLFSDERKLGRAREWLAAAGYRVRLESRRP</sequence>
<proteinExistence type="predicted"/>
<dbReference type="RefSeq" id="WP_330431895.1">
    <property type="nucleotide sequence ID" value="NZ_JAZDUF010000002.1"/>
</dbReference>
<comment type="caution">
    <text evidence="1">The sequence shown here is derived from an EMBL/GenBank/DDBJ whole genome shotgun (WGS) entry which is preliminary data.</text>
</comment>
<name>A0ABU7MAZ4_9ACTN</name>
<accession>A0ABU7MAZ4</accession>
<evidence type="ECO:0000313" key="2">
    <source>
        <dbReference type="Proteomes" id="UP001347146"/>
    </source>
</evidence>
<evidence type="ECO:0000313" key="1">
    <source>
        <dbReference type="EMBL" id="MEE3850220.1"/>
    </source>
</evidence>
<dbReference type="Proteomes" id="UP001347146">
    <property type="component" value="Unassembled WGS sequence"/>
</dbReference>
<protein>
    <submittedName>
        <fullName evidence="1">Uncharacterized protein</fullName>
    </submittedName>
</protein>
<reference evidence="1 2" key="1">
    <citation type="submission" date="2024-01" db="EMBL/GenBank/DDBJ databases">
        <title>Draft genome sequence of Gordonia sp. LSe1-13.</title>
        <authorList>
            <person name="Suphannarot A."/>
            <person name="Mingma R."/>
        </authorList>
    </citation>
    <scope>NUCLEOTIDE SEQUENCE [LARGE SCALE GENOMIC DNA]</scope>
    <source>
        <strain evidence="1 2">LSe1-13</strain>
    </source>
</reference>
<gene>
    <name evidence="1" type="ORF">VZC37_07730</name>
</gene>
<dbReference type="EMBL" id="JAZDUF010000002">
    <property type="protein sequence ID" value="MEE3850220.1"/>
    <property type="molecule type" value="Genomic_DNA"/>
</dbReference>
<keyword evidence="2" id="KW-1185">Reference proteome</keyword>
<organism evidence="1 2">
    <name type="scientific">Gordonia sesuvii</name>
    <dbReference type="NCBI Taxonomy" id="3116777"/>
    <lineage>
        <taxon>Bacteria</taxon>
        <taxon>Bacillati</taxon>
        <taxon>Actinomycetota</taxon>
        <taxon>Actinomycetes</taxon>
        <taxon>Mycobacteriales</taxon>
        <taxon>Gordoniaceae</taxon>
        <taxon>Gordonia</taxon>
    </lineage>
</organism>